<accession>A0A0A7KRH7</accession>
<dbReference type="GeneID" id="22619700"/>
<proteinExistence type="predicted"/>
<dbReference type="InterPro" id="IPR035162">
    <property type="entry name" value="DUF5470"/>
</dbReference>
<name>A0A0A7KRH7_9ABAC</name>
<dbReference type="RefSeq" id="YP_009112671.1">
    <property type="nucleotide sequence ID" value="NC_025960.1"/>
</dbReference>
<reference evidence="1 2" key="1">
    <citation type="journal article" date="2015" name="Virus Genes">
        <title>The genome sequence of Agrotis segetum nucleopolyhedrovirus B (AgseNPV-B) reveals a new baculovirus species within the Agrotis baculovirus complex.</title>
        <authorList>
            <person name="Wennmann J.T."/>
            <person name="Gueli Alletti G."/>
            <person name="Jehle J.A."/>
        </authorList>
    </citation>
    <scope>NUCLEOTIDE SEQUENCE [LARGE SCALE GENOMIC DNA]</scope>
    <source>
        <strain evidence="1">English</strain>
    </source>
</reference>
<evidence type="ECO:0000313" key="2">
    <source>
        <dbReference type="Proteomes" id="UP000202327"/>
    </source>
</evidence>
<evidence type="ECO:0000313" key="1">
    <source>
        <dbReference type="EMBL" id="AIZ48667.1"/>
    </source>
</evidence>
<dbReference type="OrthoDB" id="27447at10239"/>
<sequence length="122" mass="13831">MTFEHTLASRSTCRRSAAPGEYLTGGAGNLGHNHKKCVRQHCYQITRGGGVSTNMSQLNFKLKEVIDNTVNNKLRSKSNQDTLASFYDKRKSDVAQVGRSTTYDVVGKRDYKTLFDERKYKF</sequence>
<organism evidence="1 2">
    <name type="scientific">Agrotis segetum nucleopolyhedrovirus B</name>
    <dbReference type="NCBI Taxonomy" id="1580580"/>
    <lineage>
        <taxon>Viruses</taxon>
        <taxon>Viruses incertae sedis</taxon>
        <taxon>Naldaviricetes</taxon>
        <taxon>Lefavirales</taxon>
        <taxon>Baculoviridae</taxon>
        <taxon>Alphabaculovirus</taxon>
        <taxon>Alphabaculovirus alteragsegetum</taxon>
    </lineage>
</organism>
<protein>
    <submittedName>
        <fullName evidence="1">Asb110</fullName>
    </submittedName>
</protein>
<dbReference type="EMBL" id="KM102981">
    <property type="protein sequence ID" value="AIZ48667.1"/>
    <property type="molecule type" value="Genomic_DNA"/>
</dbReference>
<dbReference type="Proteomes" id="UP000202327">
    <property type="component" value="Segment"/>
</dbReference>
<dbReference type="KEGG" id="vg:22619700"/>
<dbReference type="Pfam" id="PF17564">
    <property type="entry name" value="DUF5470"/>
    <property type="match status" value="1"/>
</dbReference>
<keyword evidence="2" id="KW-1185">Reference proteome</keyword>